<accession>A0A6P1YN36</accession>
<sequence length="108" mass="11866">MMTHEITCSDSLRDDGPLSAADALLARRFRLWRGPDGRRQVYSVYQVDDAPDYPDAVAMAVRSENGRCVPLWSGPAGSRARIMARVLGAQEIHLRILPETDSGSIVPS</sequence>
<reference evidence="1 2" key="1">
    <citation type="submission" date="2020-02" db="EMBL/GenBank/DDBJ databases">
        <authorList>
            <person name="Li G."/>
        </authorList>
    </citation>
    <scope>NUCLEOTIDE SEQUENCE [LARGE SCALE GENOMIC DNA]</scope>
    <source>
        <strain evidence="1 2">DSM 102029</strain>
    </source>
</reference>
<dbReference type="AlphaFoldDB" id="A0A6P1YN36"/>
<dbReference type="EMBL" id="CP048630">
    <property type="protein sequence ID" value="QIB34116.1"/>
    <property type="molecule type" value="Genomic_DNA"/>
</dbReference>
<evidence type="ECO:0000313" key="1">
    <source>
        <dbReference type="EMBL" id="QIB34116.1"/>
    </source>
</evidence>
<organism evidence="1 2">
    <name type="scientific">Ancylobacter pratisalsi</name>
    <dbReference type="NCBI Taxonomy" id="1745854"/>
    <lineage>
        <taxon>Bacteria</taxon>
        <taxon>Pseudomonadati</taxon>
        <taxon>Pseudomonadota</taxon>
        <taxon>Alphaproteobacteria</taxon>
        <taxon>Hyphomicrobiales</taxon>
        <taxon>Xanthobacteraceae</taxon>
        <taxon>Ancylobacter</taxon>
    </lineage>
</organism>
<dbReference type="RefSeq" id="WP_163075261.1">
    <property type="nucleotide sequence ID" value="NZ_CP048630.1"/>
</dbReference>
<gene>
    <name evidence="1" type="ORF">G3A50_10630</name>
</gene>
<keyword evidence="2" id="KW-1185">Reference proteome</keyword>
<dbReference type="Proteomes" id="UP000464751">
    <property type="component" value="Chromosome"/>
</dbReference>
<name>A0A6P1YN36_9HYPH</name>
<protein>
    <submittedName>
        <fullName evidence="1">Uncharacterized protein</fullName>
    </submittedName>
</protein>
<proteinExistence type="predicted"/>
<dbReference type="KEGG" id="apra:G3A50_10630"/>
<evidence type="ECO:0000313" key="2">
    <source>
        <dbReference type="Proteomes" id="UP000464751"/>
    </source>
</evidence>